<organism evidence="1">
    <name type="scientific">marine sediment metagenome</name>
    <dbReference type="NCBI Taxonomy" id="412755"/>
    <lineage>
        <taxon>unclassified sequences</taxon>
        <taxon>metagenomes</taxon>
        <taxon>ecological metagenomes</taxon>
    </lineage>
</organism>
<reference evidence="1" key="1">
    <citation type="journal article" date="2014" name="Front. Microbiol.">
        <title>High frequency of phylogenetically diverse reductive dehalogenase-homologous genes in deep subseafloor sedimentary metagenomes.</title>
        <authorList>
            <person name="Kawai M."/>
            <person name="Futagami T."/>
            <person name="Toyoda A."/>
            <person name="Takaki Y."/>
            <person name="Nishi S."/>
            <person name="Hori S."/>
            <person name="Arai W."/>
            <person name="Tsubouchi T."/>
            <person name="Morono Y."/>
            <person name="Uchiyama I."/>
            <person name="Ito T."/>
            <person name="Fujiyama A."/>
            <person name="Inagaki F."/>
            <person name="Takami H."/>
        </authorList>
    </citation>
    <scope>NUCLEOTIDE SEQUENCE</scope>
    <source>
        <strain evidence="1">Expedition CK06-06</strain>
    </source>
</reference>
<evidence type="ECO:0000313" key="1">
    <source>
        <dbReference type="EMBL" id="GAI61987.1"/>
    </source>
</evidence>
<comment type="caution">
    <text evidence="1">The sequence shown here is derived from an EMBL/GenBank/DDBJ whole genome shotgun (WGS) entry which is preliminary data.</text>
</comment>
<protein>
    <submittedName>
        <fullName evidence="1">Uncharacterized protein</fullName>
    </submittedName>
</protein>
<accession>X1Q0D3</accession>
<name>X1Q0D3_9ZZZZ</name>
<sequence>MVSLWSYLELDEGRTLTASLRIDKNEDSPYEDKRILLYFVKDLEPLIARTFVDTGCDFEKCVFGITVNKCYLEEMKAPTSEQLARAKEILYYTELRW</sequence>
<dbReference type="AlphaFoldDB" id="X1Q0D3"/>
<gene>
    <name evidence="1" type="ORF">S12H4_01403</name>
</gene>
<dbReference type="EMBL" id="BARW01000278">
    <property type="protein sequence ID" value="GAI61987.1"/>
    <property type="molecule type" value="Genomic_DNA"/>
</dbReference>
<proteinExistence type="predicted"/>